<dbReference type="AlphaFoldDB" id="A0A8W8M538"/>
<dbReference type="Proteomes" id="UP000005408">
    <property type="component" value="Unassembled WGS sequence"/>
</dbReference>
<name>A0A8W8M538_MAGGI</name>
<reference evidence="1" key="1">
    <citation type="submission" date="2022-08" db="UniProtKB">
        <authorList>
            <consortium name="EnsemblMetazoa"/>
        </authorList>
    </citation>
    <scope>IDENTIFICATION</scope>
    <source>
        <strain evidence="1">05x7-T-G4-1.051#20</strain>
    </source>
</reference>
<evidence type="ECO:0000313" key="2">
    <source>
        <dbReference type="Proteomes" id="UP000005408"/>
    </source>
</evidence>
<sequence>MMKRPCSNDNSIAHLCLIFISYRKILFPSPTPKKVCHSSLIRRVRIRKASSHDDYMTRIENLHKRLSGMDSGEYSKVKVISTEIGVRSREPCYNVVFTVSFSDLDLHWLHTL</sequence>
<proteinExistence type="predicted"/>
<dbReference type="EnsemblMetazoa" id="G31378.1">
    <property type="protein sequence ID" value="G31378.1:cds"/>
    <property type="gene ID" value="G31378"/>
</dbReference>
<evidence type="ECO:0000313" key="1">
    <source>
        <dbReference type="EnsemblMetazoa" id="G31378.1:cds"/>
    </source>
</evidence>
<keyword evidence="2" id="KW-1185">Reference proteome</keyword>
<protein>
    <submittedName>
        <fullName evidence="1">Uncharacterized protein</fullName>
    </submittedName>
</protein>
<organism evidence="1 2">
    <name type="scientific">Magallana gigas</name>
    <name type="common">Pacific oyster</name>
    <name type="synonym">Crassostrea gigas</name>
    <dbReference type="NCBI Taxonomy" id="29159"/>
    <lineage>
        <taxon>Eukaryota</taxon>
        <taxon>Metazoa</taxon>
        <taxon>Spiralia</taxon>
        <taxon>Lophotrochozoa</taxon>
        <taxon>Mollusca</taxon>
        <taxon>Bivalvia</taxon>
        <taxon>Autobranchia</taxon>
        <taxon>Pteriomorphia</taxon>
        <taxon>Ostreida</taxon>
        <taxon>Ostreoidea</taxon>
        <taxon>Ostreidae</taxon>
        <taxon>Magallana</taxon>
    </lineage>
</organism>
<accession>A0A8W8M538</accession>